<dbReference type="NCBIfam" id="TIGR02281">
    <property type="entry name" value="clan_AA_DTGA"/>
    <property type="match status" value="1"/>
</dbReference>
<keyword evidence="1" id="KW-0732">Signal</keyword>
<accession>A0A4U6BMN6</accession>
<dbReference type="OrthoDB" id="7595324at2"/>
<dbReference type="SUPFAM" id="SSF50630">
    <property type="entry name" value="Acid proteases"/>
    <property type="match status" value="1"/>
</dbReference>
<dbReference type="AlphaFoldDB" id="A0A4U6BMN6"/>
<feature type="signal peptide" evidence="1">
    <location>
        <begin position="1"/>
        <end position="19"/>
    </location>
</feature>
<name>A0A4U6BMN6_9BRAD</name>
<reference evidence="2" key="1">
    <citation type="submission" date="2019-04" db="EMBL/GenBank/DDBJ databases">
        <title>Whole genome sequencing of cave bacteria.</title>
        <authorList>
            <person name="Gan H.M."/>
            <person name="Barton H."/>
            <person name="Savka M.A."/>
        </authorList>
    </citation>
    <scope>NUCLEOTIDE SEQUENCE [LARGE SCALE GENOMIC DNA]</scope>
    <source>
        <strain evidence="2">LC387</strain>
    </source>
</reference>
<gene>
    <name evidence="2" type="ORF">YH63_009375</name>
</gene>
<evidence type="ECO:0000313" key="2">
    <source>
        <dbReference type="EMBL" id="TKT71609.1"/>
    </source>
</evidence>
<organism evidence="2 3">
    <name type="scientific">Afipia massiliensis</name>
    <dbReference type="NCBI Taxonomy" id="211460"/>
    <lineage>
        <taxon>Bacteria</taxon>
        <taxon>Pseudomonadati</taxon>
        <taxon>Pseudomonadota</taxon>
        <taxon>Alphaproteobacteria</taxon>
        <taxon>Hyphomicrobiales</taxon>
        <taxon>Nitrobacteraceae</taxon>
        <taxon>Afipia</taxon>
    </lineage>
</organism>
<dbReference type="InterPro" id="IPR001969">
    <property type="entry name" value="Aspartic_peptidase_AS"/>
</dbReference>
<evidence type="ECO:0000256" key="1">
    <source>
        <dbReference type="SAM" id="SignalP"/>
    </source>
</evidence>
<dbReference type="RefSeq" id="WP_046827835.1">
    <property type="nucleotide sequence ID" value="NZ_LBIA02000001.1"/>
</dbReference>
<dbReference type="InterPro" id="IPR034122">
    <property type="entry name" value="Retropepsin-like_bacterial"/>
</dbReference>
<dbReference type="GO" id="GO:0006508">
    <property type="term" value="P:proteolysis"/>
    <property type="evidence" value="ECO:0007669"/>
    <property type="project" value="UniProtKB-KW"/>
</dbReference>
<evidence type="ECO:0000313" key="3">
    <source>
        <dbReference type="Proteomes" id="UP000034832"/>
    </source>
</evidence>
<proteinExistence type="predicted"/>
<keyword evidence="2" id="KW-0645">Protease</keyword>
<dbReference type="EMBL" id="LBIA02000001">
    <property type="protein sequence ID" value="TKT71609.1"/>
    <property type="molecule type" value="Genomic_DNA"/>
</dbReference>
<dbReference type="Proteomes" id="UP000034832">
    <property type="component" value="Unassembled WGS sequence"/>
</dbReference>
<dbReference type="Gene3D" id="2.40.70.10">
    <property type="entry name" value="Acid Proteases"/>
    <property type="match status" value="1"/>
</dbReference>
<sequence>MRSIMILAAILIVFGTSMAKVADTITTEKAQAKSVDKAKAMNAFASVQPMTTGNAALRSVTIPRDSRGHFQTEGRVDGRRLGFMVDTGASVIALNESSAAEIGVRPRPSDYTANVSTANGSIKAARTRLAMVDIGGLVVRDVDALVLPDEALSENLLGLSFLSKLRRYEFAGSKLVMEQ</sequence>
<dbReference type="InterPro" id="IPR011969">
    <property type="entry name" value="Clan_AA_Asp_peptidase_C"/>
</dbReference>
<dbReference type="EC" id="3.4.23.-" evidence="2"/>
<dbReference type="InterPro" id="IPR021109">
    <property type="entry name" value="Peptidase_aspartic_dom_sf"/>
</dbReference>
<comment type="caution">
    <text evidence="2">The sequence shown here is derived from an EMBL/GenBank/DDBJ whole genome shotgun (WGS) entry which is preliminary data.</text>
</comment>
<feature type="chain" id="PRO_5020760694" evidence="1">
    <location>
        <begin position="20"/>
        <end position="179"/>
    </location>
</feature>
<dbReference type="PROSITE" id="PS00141">
    <property type="entry name" value="ASP_PROTEASE"/>
    <property type="match status" value="1"/>
</dbReference>
<dbReference type="CDD" id="cd05483">
    <property type="entry name" value="retropepsin_like_bacteria"/>
    <property type="match status" value="1"/>
</dbReference>
<protein>
    <submittedName>
        <fullName evidence="2">TIGR02281 family clan AA aspartic protease</fullName>
        <ecNumber evidence="2">3.4.23.-</ecNumber>
    </submittedName>
</protein>
<dbReference type="STRING" id="211460.YH63_09575"/>
<keyword evidence="3" id="KW-1185">Reference proteome</keyword>
<dbReference type="Pfam" id="PF13975">
    <property type="entry name" value="gag-asp_proteas"/>
    <property type="match status" value="1"/>
</dbReference>
<keyword evidence="2" id="KW-0378">Hydrolase</keyword>
<dbReference type="GO" id="GO:0004190">
    <property type="term" value="F:aspartic-type endopeptidase activity"/>
    <property type="evidence" value="ECO:0007669"/>
    <property type="project" value="InterPro"/>
</dbReference>